<dbReference type="InterPro" id="IPR036412">
    <property type="entry name" value="HAD-like_sf"/>
</dbReference>
<dbReference type="InterPro" id="IPR059000">
    <property type="entry name" value="ATPase_P-type_domA"/>
</dbReference>
<feature type="transmembrane region" description="Helical" evidence="11">
    <location>
        <begin position="259"/>
        <end position="279"/>
    </location>
</feature>
<evidence type="ECO:0000256" key="1">
    <source>
        <dbReference type="ARBA" id="ARBA00004651"/>
    </source>
</evidence>
<dbReference type="InterPro" id="IPR051949">
    <property type="entry name" value="Cation_Transport_ATPase"/>
</dbReference>
<keyword evidence="10 11" id="KW-0472">Membrane</keyword>
<sequence>MASPVIDASPAAEPAHAAPPPRRTRVLALPEARWAALSAAAFLAAFPLDLAGAPAWVWGPLYTVCYLAGGWEPGLAGLRALRDKSLDVDLLMVVAAIGAAAIGQYLDGGLLIVIFAVSGALEALATRRTADSVRGLLDLAPATAVRLKGTGEEPVGVADLRVGDTVLVRPGERLPADGAVLDGTSDVDQATITGEPLPVPKAPGDEVFAGTLNGTGALRVRVGKDASASVIARIVAMVEEASATKAPTQLFIERIEQRYSVGVVVATLALFALPLAFGADLTETLLRAMTFMIVASPCAVVLATMPPLLSAIANAGRHGVLVKSAVVMERLGQVDRVAFDKTGTLTEGAPRVAEVRLTGALAEPDVLALAAAAELPSEHPLARAVVAAARERGVEVPRATEFSSAPGRGVRAVVGGREVTVGRPAAPSRPGRAPEPAGRDSEPTGRAPEPSVGEVREVRDLETSVRELEAAGRTAVVVTVDGSPVAVLGVSDRLRDGAAAAVTALARLSGTGPTLLTGDNDRAAHRVAADAGITDVRARLLPEDKVAAVREWERAGRRTLVVGDGVNDAPALAAAHTGIAMGRAGSDLALETADAVVVRDELATVPAVVALSRRARALVVQNLVIAGVCIGALVVWDLAGHLPLPLGVAGHEGSTVLVGLNGLRLLRESAWRKALG</sequence>
<feature type="domain" description="P-type ATPase A" evidence="13">
    <location>
        <begin position="139"/>
        <end position="239"/>
    </location>
</feature>
<keyword evidence="8" id="KW-1278">Translocase</keyword>
<evidence type="ECO:0000259" key="13">
    <source>
        <dbReference type="Pfam" id="PF00122"/>
    </source>
</evidence>
<dbReference type="Gene3D" id="2.70.150.10">
    <property type="entry name" value="Calcium-transporting ATPase, cytoplasmic transduction domain A"/>
    <property type="match status" value="1"/>
</dbReference>
<dbReference type="EMBL" id="BAAASR010000015">
    <property type="protein sequence ID" value="GAA2493338.1"/>
    <property type="molecule type" value="Genomic_DNA"/>
</dbReference>
<feature type="compositionally biased region" description="Low complexity" evidence="12">
    <location>
        <begin position="418"/>
        <end position="436"/>
    </location>
</feature>
<evidence type="ECO:0000256" key="12">
    <source>
        <dbReference type="SAM" id="MobiDB-lite"/>
    </source>
</evidence>
<feature type="transmembrane region" description="Helical" evidence="11">
    <location>
        <begin position="108"/>
        <end position="125"/>
    </location>
</feature>
<dbReference type="InterPro" id="IPR018303">
    <property type="entry name" value="ATPase_P-typ_P_site"/>
</dbReference>
<evidence type="ECO:0000256" key="3">
    <source>
        <dbReference type="ARBA" id="ARBA00022692"/>
    </source>
</evidence>
<dbReference type="SUPFAM" id="SSF81665">
    <property type="entry name" value="Calcium ATPase, transmembrane domain M"/>
    <property type="match status" value="1"/>
</dbReference>
<dbReference type="NCBIfam" id="TIGR01512">
    <property type="entry name" value="ATPase-IB2_Cd"/>
    <property type="match status" value="1"/>
</dbReference>
<evidence type="ECO:0000256" key="4">
    <source>
        <dbReference type="ARBA" id="ARBA00022723"/>
    </source>
</evidence>
<evidence type="ECO:0000313" key="15">
    <source>
        <dbReference type="Proteomes" id="UP001499942"/>
    </source>
</evidence>
<feature type="transmembrane region" description="Helical" evidence="11">
    <location>
        <begin position="285"/>
        <end position="309"/>
    </location>
</feature>
<comment type="similarity">
    <text evidence="2 11">Belongs to the cation transport ATPase (P-type) (TC 3.A.3) family. Type IB subfamily.</text>
</comment>
<dbReference type="InterPro" id="IPR027256">
    <property type="entry name" value="P-typ_ATPase_IB"/>
</dbReference>
<dbReference type="SFLD" id="SFLDS00003">
    <property type="entry name" value="Haloacid_Dehalogenase"/>
    <property type="match status" value="1"/>
</dbReference>
<dbReference type="Pfam" id="PF00122">
    <property type="entry name" value="E1-E2_ATPase"/>
    <property type="match status" value="1"/>
</dbReference>
<reference evidence="14 15" key="1">
    <citation type="journal article" date="2019" name="Int. J. Syst. Evol. Microbiol.">
        <title>The Global Catalogue of Microorganisms (GCM) 10K type strain sequencing project: providing services to taxonomists for standard genome sequencing and annotation.</title>
        <authorList>
            <consortium name="The Broad Institute Genomics Platform"/>
            <consortium name="The Broad Institute Genome Sequencing Center for Infectious Disease"/>
            <person name="Wu L."/>
            <person name="Ma J."/>
        </authorList>
    </citation>
    <scope>NUCLEOTIDE SEQUENCE [LARGE SCALE GENOMIC DNA]</scope>
    <source>
        <strain evidence="14 15">JCM 5062</strain>
    </source>
</reference>
<evidence type="ECO:0000256" key="8">
    <source>
        <dbReference type="ARBA" id="ARBA00022967"/>
    </source>
</evidence>
<dbReference type="PROSITE" id="PS00154">
    <property type="entry name" value="ATPASE_E1_E2"/>
    <property type="match status" value="1"/>
</dbReference>
<dbReference type="InterPro" id="IPR023299">
    <property type="entry name" value="ATPase_P-typ_cyto_dom_N"/>
</dbReference>
<evidence type="ECO:0000256" key="7">
    <source>
        <dbReference type="ARBA" id="ARBA00022842"/>
    </source>
</evidence>
<dbReference type="PANTHER" id="PTHR43079:SF1">
    <property type="entry name" value="CADMIUM_ZINC-TRANSPORTING ATPASE HMA1, CHLOROPLASTIC-RELATED"/>
    <property type="match status" value="1"/>
</dbReference>
<keyword evidence="3 11" id="KW-0812">Transmembrane</keyword>
<evidence type="ECO:0000313" key="14">
    <source>
        <dbReference type="EMBL" id="GAA2493338.1"/>
    </source>
</evidence>
<dbReference type="SFLD" id="SFLDF00027">
    <property type="entry name" value="p-type_atpase"/>
    <property type="match status" value="1"/>
</dbReference>
<feature type="region of interest" description="Disordered" evidence="12">
    <location>
        <begin position="418"/>
        <end position="454"/>
    </location>
</feature>
<dbReference type="PRINTS" id="PR00120">
    <property type="entry name" value="HATPASE"/>
</dbReference>
<organism evidence="14 15">
    <name type="scientific">Streptomyces gobitricini</name>
    <dbReference type="NCBI Taxonomy" id="68211"/>
    <lineage>
        <taxon>Bacteria</taxon>
        <taxon>Bacillati</taxon>
        <taxon>Actinomycetota</taxon>
        <taxon>Actinomycetes</taxon>
        <taxon>Kitasatosporales</taxon>
        <taxon>Streptomycetaceae</taxon>
        <taxon>Streptomyces</taxon>
    </lineage>
</organism>
<feature type="transmembrane region" description="Helical" evidence="11">
    <location>
        <begin position="617"/>
        <end position="636"/>
    </location>
</feature>
<dbReference type="PRINTS" id="PR00119">
    <property type="entry name" value="CATATPASE"/>
</dbReference>
<keyword evidence="6 11" id="KW-0067">ATP-binding</keyword>
<feature type="transmembrane region" description="Helical" evidence="11">
    <location>
        <begin position="32"/>
        <end position="50"/>
    </location>
</feature>
<evidence type="ECO:0000256" key="10">
    <source>
        <dbReference type="ARBA" id="ARBA00023136"/>
    </source>
</evidence>
<dbReference type="InterPro" id="IPR023214">
    <property type="entry name" value="HAD_sf"/>
</dbReference>
<keyword evidence="7" id="KW-0460">Magnesium</keyword>
<keyword evidence="5 11" id="KW-0547">Nucleotide-binding</keyword>
<dbReference type="PROSITE" id="PS01229">
    <property type="entry name" value="COF_2"/>
    <property type="match status" value="1"/>
</dbReference>
<dbReference type="InterPro" id="IPR001757">
    <property type="entry name" value="P_typ_ATPase"/>
</dbReference>
<comment type="subcellular location">
    <subcellularLocation>
        <location evidence="1">Cell membrane</location>
        <topology evidence="1">Multi-pass membrane protein</topology>
    </subcellularLocation>
</comment>
<dbReference type="InterPro" id="IPR008250">
    <property type="entry name" value="ATPase_P-typ_transduc_dom_A_sf"/>
</dbReference>
<evidence type="ECO:0000256" key="6">
    <source>
        <dbReference type="ARBA" id="ARBA00022840"/>
    </source>
</evidence>
<dbReference type="SUPFAM" id="SSF81653">
    <property type="entry name" value="Calcium ATPase, transduction domain A"/>
    <property type="match status" value="1"/>
</dbReference>
<evidence type="ECO:0000256" key="2">
    <source>
        <dbReference type="ARBA" id="ARBA00006024"/>
    </source>
</evidence>
<dbReference type="RefSeq" id="WP_344360416.1">
    <property type="nucleotide sequence ID" value="NZ_BAAASR010000015.1"/>
</dbReference>
<name>A0ABN3M219_9ACTN</name>
<dbReference type="InterPro" id="IPR023298">
    <property type="entry name" value="ATPase_P-typ_TM_dom_sf"/>
</dbReference>
<evidence type="ECO:0000256" key="11">
    <source>
        <dbReference type="RuleBase" id="RU362081"/>
    </source>
</evidence>
<dbReference type="InterPro" id="IPR044492">
    <property type="entry name" value="P_typ_ATPase_HD_dom"/>
</dbReference>
<keyword evidence="4 11" id="KW-0479">Metal-binding</keyword>
<dbReference type="Proteomes" id="UP001499942">
    <property type="component" value="Unassembled WGS sequence"/>
</dbReference>
<gene>
    <name evidence="14" type="ORF">GCM10010393_26650</name>
</gene>
<dbReference type="Pfam" id="PF00702">
    <property type="entry name" value="Hydrolase"/>
    <property type="match status" value="1"/>
</dbReference>
<evidence type="ECO:0000256" key="5">
    <source>
        <dbReference type="ARBA" id="ARBA00022741"/>
    </source>
</evidence>
<keyword evidence="15" id="KW-1185">Reference proteome</keyword>
<dbReference type="SUPFAM" id="SSF56784">
    <property type="entry name" value="HAD-like"/>
    <property type="match status" value="1"/>
</dbReference>
<dbReference type="SFLD" id="SFLDG00002">
    <property type="entry name" value="C1.7:_P-type_atpase_like"/>
    <property type="match status" value="1"/>
</dbReference>
<proteinExistence type="inferred from homology"/>
<accession>A0ABN3M219</accession>
<comment type="caution">
    <text evidence="14">The sequence shown here is derived from an EMBL/GenBank/DDBJ whole genome shotgun (WGS) entry which is preliminary data.</text>
</comment>
<dbReference type="NCBIfam" id="TIGR01525">
    <property type="entry name" value="ATPase-IB_hvy"/>
    <property type="match status" value="1"/>
</dbReference>
<dbReference type="PANTHER" id="PTHR43079">
    <property type="entry name" value="PROBABLE CADMIUM/ZINC-TRANSPORTING ATPASE HMA1"/>
    <property type="match status" value="1"/>
</dbReference>
<dbReference type="NCBIfam" id="TIGR01494">
    <property type="entry name" value="ATPase_P-type"/>
    <property type="match status" value="2"/>
</dbReference>
<evidence type="ECO:0000256" key="9">
    <source>
        <dbReference type="ARBA" id="ARBA00022989"/>
    </source>
</evidence>
<dbReference type="Gene3D" id="3.40.50.1000">
    <property type="entry name" value="HAD superfamily/HAD-like"/>
    <property type="match status" value="1"/>
</dbReference>
<dbReference type="Gene3D" id="3.40.1110.10">
    <property type="entry name" value="Calcium-transporting ATPase, cytoplasmic domain N"/>
    <property type="match status" value="1"/>
</dbReference>
<keyword evidence="9 11" id="KW-1133">Transmembrane helix</keyword>
<keyword evidence="11" id="KW-1003">Cell membrane</keyword>
<protein>
    <submittedName>
        <fullName evidence="14">Heavy metal translocating P-type ATPase</fullName>
    </submittedName>
</protein>